<feature type="region of interest" description="Disordered" evidence="1">
    <location>
        <begin position="66"/>
        <end position="92"/>
    </location>
</feature>
<name>A0AAV4A420_9GAST</name>
<evidence type="ECO:0000256" key="1">
    <source>
        <dbReference type="SAM" id="MobiDB-lite"/>
    </source>
</evidence>
<protein>
    <submittedName>
        <fullName evidence="2">Uncharacterized protein</fullName>
    </submittedName>
</protein>
<proteinExistence type="predicted"/>
<feature type="region of interest" description="Disordered" evidence="1">
    <location>
        <begin position="17"/>
        <end position="40"/>
    </location>
</feature>
<evidence type="ECO:0000313" key="3">
    <source>
        <dbReference type="Proteomes" id="UP000735302"/>
    </source>
</evidence>
<reference evidence="2 3" key="1">
    <citation type="journal article" date="2021" name="Elife">
        <title>Chloroplast acquisition without the gene transfer in kleptoplastic sea slugs, Plakobranchus ocellatus.</title>
        <authorList>
            <person name="Maeda T."/>
            <person name="Takahashi S."/>
            <person name="Yoshida T."/>
            <person name="Shimamura S."/>
            <person name="Takaki Y."/>
            <person name="Nagai Y."/>
            <person name="Toyoda A."/>
            <person name="Suzuki Y."/>
            <person name="Arimoto A."/>
            <person name="Ishii H."/>
            <person name="Satoh N."/>
            <person name="Nishiyama T."/>
            <person name="Hasebe M."/>
            <person name="Maruyama T."/>
            <person name="Minagawa J."/>
            <person name="Obokata J."/>
            <person name="Shigenobu S."/>
        </authorList>
    </citation>
    <scope>NUCLEOTIDE SEQUENCE [LARGE SCALE GENOMIC DNA]</scope>
</reference>
<feature type="region of interest" description="Disordered" evidence="1">
    <location>
        <begin position="137"/>
        <end position="175"/>
    </location>
</feature>
<comment type="caution">
    <text evidence="2">The sequence shown here is derived from an EMBL/GenBank/DDBJ whole genome shotgun (WGS) entry which is preliminary data.</text>
</comment>
<dbReference type="EMBL" id="BLXT01003182">
    <property type="protein sequence ID" value="GFO00929.1"/>
    <property type="molecule type" value="Genomic_DNA"/>
</dbReference>
<dbReference type="AlphaFoldDB" id="A0AAV4A420"/>
<feature type="compositionally biased region" description="Acidic residues" evidence="1">
    <location>
        <begin position="158"/>
        <end position="175"/>
    </location>
</feature>
<dbReference type="Proteomes" id="UP000735302">
    <property type="component" value="Unassembled WGS sequence"/>
</dbReference>
<sequence length="175" mass="19614">MMRFGFWFLYRASPQQGDLRLSGPPSGQGAHGRARIRDRRIPADLRADSLSTVPPMPLTMMKASPQQGDLRLSGPPSGQGAHGRARIRDRRIPADLRADSLSTVPPMPLTMMKTVDKQLISVNFVMNEDEKEEIIFTSKRHSPTETPVEQRFQQEYEREADEAPLSEDGGLEDVT</sequence>
<keyword evidence="3" id="KW-1185">Reference proteome</keyword>
<organism evidence="2 3">
    <name type="scientific">Plakobranchus ocellatus</name>
    <dbReference type="NCBI Taxonomy" id="259542"/>
    <lineage>
        <taxon>Eukaryota</taxon>
        <taxon>Metazoa</taxon>
        <taxon>Spiralia</taxon>
        <taxon>Lophotrochozoa</taxon>
        <taxon>Mollusca</taxon>
        <taxon>Gastropoda</taxon>
        <taxon>Heterobranchia</taxon>
        <taxon>Euthyneura</taxon>
        <taxon>Panpulmonata</taxon>
        <taxon>Sacoglossa</taxon>
        <taxon>Placobranchoidea</taxon>
        <taxon>Plakobranchidae</taxon>
        <taxon>Plakobranchus</taxon>
    </lineage>
</organism>
<evidence type="ECO:0000313" key="2">
    <source>
        <dbReference type="EMBL" id="GFO00929.1"/>
    </source>
</evidence>
<gene>
    <name evidence="2" type="ORF">PoB_002743400</name>
</gene>
<accession>A0AAV4A420</accession>